<dbReference type="OrthoDB" id="272549at2759"/>
<dbReference type="SUPFAM" id="SSF52047">
    <property type="entry name" value="RNI-like"/>
    <property type="match status" value="2"/>
</dbReference>
<proteinExistence type="predicted"/>
<dbReference type="PANTHER" id="PTHR24111">
    <property type="entry name" value="LEUCINE-RICH REPEAT-CONTAINING PROTEIN 34"/>
    <property type="match status" value="1"/>
</dbReference>
<dbReference type="Gene3D" id="3.80.10.10">
    <property type="entry name" value="Ribonuclease Inhibitor"/>
    <property type="match status" value="3"/>
</dbReference>
<accession>A0A9Q0YFW8</accession>
<dbReference type="InterPro" id="IPR001611">
    <property type="entry name" value="Leu-rich_rpt"/>
</dbReference>
<dbReference type="SMART" id="SM00368">
    <property type="entry name" value="LRR_RI"/>
    <property type="match status" value="7"/>
</dbReference>
<organism evidence="2 3">
    <name type="scientific">Holothuria leucospilota</name>
    <name type="common">Black long sea cucumber</name>
    <name type="synonym">Mertensiothuria leucospilota</name>
    <dbReference type="NCBI Taxonomy" id="206669"/>
    <lineage>
        <taxon>Eukaryota</taxon>
        <taxon>Metazoa</taxon>
        <taxon>Echinodermata</taxon>
        <taxon>Eleutherozoa</taxon>
        <taxon>Echinozoa</taxon>
        <taxon>Holothuroidea</taxon>
        <taxon>Aspidochirotacea</taxon>
        <taxon>Aspidochirotida</taxon>
        <taxon>Holothuriidae</taxon>
        <taxon>Holothuria</taxon>
    </lineage>
</organism>
<keyword evidence="1" id="KW-0677">Repeat</keyword>
<comment type="caution">
    <text evidence="2">The sequence shown here is derived from an EMBL/GenBank/DDBJ whole genome shotgun (WGS) entry which is preliminary data.</text>
</comment>
<sequence length="406" mass="45471">MSDPAGVLSRYEDVCEELEVKPSPFIMKVMDKEREDQIVDPKEEMNLELPGNNYLLTDTRLTDADAFHLYKTLVNNTYVVSLDLRYNDLTDNGAIHISKLLEETCALKYLSLMSNYLGAEGIKLIAQGLQMNDTLISLKLNGNKFGNKGGMALAGALQVNKTLEDLDIGDTDQDTQSMIAFSTVLNYNASLKSFCINRPLLFSQQEETTIHYAKMLKVNSTLTELHLQKCDIRDFGAERLAETLVENISLKYLDLSCNRIARDGAKSISKILKQNTPLEILDLSSNRIEDDGATFLSEAIATTNTNLKTLAITYNSINGAGLCAIAKAMEMKENFTSVFIWGNNLEENACVAFHNLVESGKLDPKLTDVKPYIVDGRVYLSELSHGLRRHYYWTPFFGPDVQKEED</sequence>
<dbReference type="EMBL" id="JAIZAY010000021">
    <property type="protein sequence ID" value="KAJ8021982.1"/>
    <property type="molecule type" value="Genomic_DNA"/>
</dbReference>
<dbReference type="AlphaFoldDB" id="A0A9Q0YFW8"/>
<dbReference type="Proteomes" id="UP001152320">
    <property type="component" value="Chromosome 21"/>
</dbReference>
<dbReference type="PANTHER" id="PTHR24111:SF0">
    <property type="entry name" value="LEUCINE-RICH REPEAT-CONTAINING PROTEIN"/>
    <property type="match status" value="1"/>
</dbReference>
<dbReference type="InterPro" id="IPR052201">
    <property type="entry name" value="LRR-containing_regulator"/>
</dbReference>
<dbReference type="InterPro" id="IPR032675">
    <property type="entry name" value="LRR_dom_sf"/>
</dbReference>
<name>A0A9Q0YFW8_HOLLE</name>
<evidence type="ECO:0000313" key="2">
    <source>
        <dbReference type="EMBL" id="KAJ8021982.1"/>
    </source>
</evidence>
<keyword evidence="3" id="KW-1185">Reference proteome</keyword>
<evidence type="ECO:0000256" key="1">
    <source>
        <dbReference type="ARBA" id="ARBA00022737"/>
    </source>
</evidence>
<gene>
    <name evidence="2" type="ORF">HOLleu_39339</name>
</gene>
<evidence type="ECO:0000313" key="3">
    <source>
        <dbReference type="Proteomes" id="UP001152320"/>
    </source>
</evidence>
<reference evidence="2" key="1">
    <citation type="submission" date="2021-10" db="EMBL/GenBank/DDBJ databases">
        <title>Tropical sea cucumber genome reveals ecological adaptation and Cuvierian tubules defense mechanism.</title>
        <authorList>
            <person name="Chen T."/>
        </authorList>
    </citation>
    <scope>NUCLEOTIDE SEQUENCE</scope>
    <source>
        <strain evidence="2">Nanhai2018</strain>
        <tissue evidence="2">Muscle</tissue>
    </source>
</reference>
<dbReference type="Pfam" id="PF13516">
    <property type="entry name" value="LRR_6"/>
    <property type="match status" value="7"/>
</dbReference>
<protein>
    <submittedName>
        <fullName evidence="2">Leucine-rich repeat-containing protein 34</fullName>
    </submittedName>
</protein>